<dbReference type="InterPro" id="IPR017945">
    <property type="entry name" value="DHBP_synth_RibB-like_a/b_dom"/>
</dbReference>
<keyword evidence="6" id="KW-0819">tRNA processing</keyword>
<dbReference type="GO" id="GO:0061710">
    <property type="term" value="F:L-threonylcarbamoyladenylate synthase"/>
    <property type="evidence" value="ECO:0007669"/>
    <property type="project" value="UniProtKB-EC"/>
</dbReference>
<dbReference type="Gene3D" id="3.90.870.10">
    <property type="entry name" value="DHBP synthase"/>
    <property type="match status" value="1"/>
</dbReference>
<reference evidence="14" key="1">
    <citation type="journal article" date="2019" name="Int. J. Syst. Evol. Microbiol.">
        <title>The Global Catalogue of Microorganisms (GCM) 10K type strain sequencing project: providing services to taxonomists for standard genome sequencing and annotation.</title>
        <authorList>
            <consortium name="The Broad Institute Genomics Platform"/>
            <consortium name="The Broad Institute Genome Sequencing Center for Infectious Disease"/>
            <person name="Wu L."/>
            <person name="Ma J."/>
        </authorList>
    </citation>
    <scope>NUCLEOTIDE SEQUENCE [LARGE SCALE GENOMIC DNA]</scope>
    <source>
        <strain evidence="14">KCTC 42423</strain>
    </source>
</reference>
<evidence type="ECO:0000256" key="9">
    <source>
        <dbReference type="ARBA" id="ARBA00022840"/>
    </source>
</evidence>
<evidence type="ECO:0000313" key="14">
    <source>
        <dbReference type="Proteomes" id="UP001597459"/>
    </source>
</evidence>
<dbReference type="InterPro" id="IPR050156">
    <property type="entry name" value="TC-AMP_synthase_SUA5"/>
</dbReference>
<feature type="domain" description="YrdC-like" evidence="12">
    <location>
        <begin position="5"/>
        <end position="189"/>
    </location>
</feature>
<evidence type="ECO:0000256" key="6">
    <source>
        <dbReference type="ARBA" id="ARBA00022694"/>
    </source>
</evidence>
<evidence type="ECO:0000256" key="4">
    <source>
        <dbReference type="ARBA" id="ARBA00022490"/>
    </source>
</evidence>
<keyword evidence="8" id="KW-0547">Nucleotide-binding</keyword>
<evidence type="ECO:0000256" key="11">
    <source>
        <dbReference type="ARBA" id="ARBA00048366"/>
    </source>
</evidence>
<dbReference type="RefSeq" id="WP_378253795.1">
    <property type="nucleotide sequence ID" value="NZ_JBHSJV010000001.1"/>
</dbReference>
<comment type="subcellular location">
    <subcellularLocation>
        <location evidence="1">Cytoplasm</location>
    </subcellularLocation>
</comment>
<evidence type="ECO:0000256" key="5">
    <source>
        <dbReference type="ARBA" id="ARBA00022679"/>
    </source>
</evidence>
<dbReference type="PANTHER" id="PTHR17490:SF16">
    <property type="entry name" value="THREONYLCARBAMOYL-AMP SYNTHASE"/>
    <property type="match status" value="1"/>
</dbReference>
<keyword evidence="7 13" id="KW-0548">Nucleotidyltransferase</keyword>
<keyword evidence="9" id="KW-0067">ATP-binding</keyword>
<organism evidence="13 14">
    <name type="scientific">Aquimarina hainanensis</name>
    <dbReference type="NCBI Taxonomy" id="1578017"/>
    <lineage>
        <taxon>Bacteria</taxon>
        <taxon>Pseudomonadati</taxon>
        <taxon>Bacteroidota</taxon>
        <taxon>Flavobacteriia</taxon>
        <taxon>Flavobacteriales</taxon>
        <taxon>Flavobacteriaceae</taxon>
        <taxon>Aquimarina</taxon>
    </lineage>
</organism>
<evidence type="ECO:0000256" key="2">
    <source>
        <dbReference type="ARBA" id="ARBA00007663"/>
    </source>
</evidence>
<keyword evidence="14" id="KW-1185">Reference proteome</keyword>
<evidence type="ECO:0000259" key="12">
    <source>
        <dbReference type="PROSITE" id="PS51163"/>
    </source>
</evidence>
<dbReference type="Proteomes" id="UP001597459">
    <property type="component" value="Unassembled WGS sequence"/>
</dbReference>
<dbReference type="EMBL" id="JBHULX010000030">
    <property type="protein sequence ID" value="MFD2592240.1"/>
    <property type="molecule type" value="Genomic_DNA"/>
</dbReference>
<evidence type="ECO:0000256" key="3">
    <source>
        <dbReference type="ARBA" id="ARBA00012584"/>
    </source>
</evidence>
<keyword evidence="5 13" id="KW-0808">Transferase</keyword>
<dbReference type="PANTHER" id="PTHR17490">
    <property type="entry name" value="SUA5"/>
    <property type="match status" value="1"/>
</dbReference>
<dbReference type="SUPFAM" id="SSF55821">
    <property type="entry name" value="YrdC/RibB"/>
    <property type="match status" value="1"/>
</dbReference>
<comment type="similarity">
    <text evidence="2">Belongs to the SUA5 family.</text>
</comment>
<evidence type="ECO:0000256" key="1">
    <source>
        <dbReference type="ARBA" id="ARBA00004496"/>
    </source>
</evidence>
<sequence length="189" mass="21220">MADHKDEIEKTIAILKKGGIILYPTDTVWGLGCDATNAEAIDKLNRLKNRSEEKSLICLVSDFKMLGQYVEEVPEVAYDILKYATKATTIIYDKPLRVAENIIREDNTLGIRVVRDPFCGKLIRRFKRPIVSTSANISNQPTPKHLKEISQEILEGVDYVVNLPLPNKNAKPSSIIKIGSDSTVKIIRK</sequence>
<protein>
    <recommendedName>
        <fullName evidence="10">L-threonylcarbamoyladenylate synthase</fullName>
        <ecNumber evidence="3">2.7.7.87</ecNumber>
    </recommendedName>
    <alternativeName>
        <fullName evidence="10">L-threonylcarbamoyladenylate synthase</fullName>
    </alternativeName>
</protein>
<evidence type="ECO:0000313" key="13">
    <source>
        <dbReference type="EMBL" id="MFD2592240.1"/>
    </source>
</evidence>
<evidence type="ECO:0000256" key="10">
    <source>
        <dbReference type="ARBA" id="ARBA00029774"/>
    </source>
</evidence>
<dbReference type="EC" id="2.7.7.87" evidence="3"/>
<accession>A0ABW5N9Y8</accession>
<evidence type="ECO:0000256" key="8">
    <source>
        <dbReference type="ARBA" id="ARBA00022741"/>
    </source>
</evidence>
<dbReference type="Pfam" id="PF01300">
    <property type="entry name" value="Sua5_yciO_yrdC"/>
    <property type="match status" value="1"/>
</dbReference>
<dbReference type="NCBIfam" id="TIGR00057">
    <property type="entry name" value="L-threonylcarbamoyladenylate synthase"/>
    <property type="match status" value="1"/>
</dbReference>
<keyword evidence="4" id="KW-0963">Cytoplasm</keyword>
<comment type="caution">
    <text evidence="13">The sequence shown here is derived from an EMBL/GenBank/DDBJ whole genome shotgun (WGS) entry which is preliminary data.</text>
</comment>
<dbReference type="PROSITE" id="PS51163">
    <property type="entry name" value="YRDC"/>
    <property type="match status" value="1"/>
</dbReference>
<comment type="catalytic activity">
    <reaction evidence="11">
        <text>L-threonine + hydrogencarbonate + ATP = L-threonylcarbamoyladenylate + diphosphate + H2O</text>
        <dbReference type="Rhea" id="RHEA:36407"/>
        <dbReference type="ChEBI" id="CHEBI:15377"/>
        <dbReference type="ChEBI" id="CHEBI:17544"/>
        <dbReference type="ChEBI" id="CHEBI:30616"/>
        <dbReference type="ChEBI" id="CHEBI:33019"/>
        <dbReference type="ChEBI" id="CHEBI:57926"/>
        <dbReference type="ChEBI" id="CHEBI:73682"/>
        <dbReference type="EC" id="2.7.7.87"/>
    </reaction>
</comment>
<evidence type="ECO:0000256" key="7">
    <source>
        <dbReference type="ARBA" id="ARBA00022695"/>
    </source>
</evidence>
<gene>
    <name evidence="13" type="ORF">ACFSTE_15490</name>
</gene>
<name>A0ABW5N9Y8_9FLAO</name>
<dbReference type="InterPro" id="IPR006070">
    <property type="entry name" value="Sua5-like_dom"/>
</dbReference>
<proteinExistence type="inferred from homology"/>